<gene>
    <name evidence="1" type="ORF">WN51_01204</name>
</gene>
<evidence type="ECO:0000313" key="1">
    <source>
        <dbReference type="EMBL" id="KOX72485.1"/>
    </source>
</evidence>
<dbReference type="EMBL" id="KQ435820">
    <property type="protein sequence ID" value="KOX72485.1"/>
    <property type="molecule type" value="Genomic_DNA"/>
</dbReference>
<proteinExistence type="predicted"/>
<dbReference type="Proteomes" id="UP000053105">
    <property type="component" value="Unassembled WGS sequence"/>
</dbReference>
<keyword evidence="2" id="KW-1185">Reference proteome</keyword>
<feature type="non-terminal residue" evidence="1">
    <location>
        <position position="68"/>
    </location>
</feature>
<organism evidence="1 2">
    <name type="scientific">Melipona quadrifasciata</name>
    <dbReference type="NCBI Taxonomy" id="166423"/>
    <lineage>
        <taxon>Eukaryota</taxon>
        <taxon>Metazoa</taxon>
        <taxon>Ecdysozoa</taxon>
        <taxon>Arthropoda</taxon>
        <taxon>Hexapoda</taxon>
        <taxon>Insecta</taxon>
        <taxon>Pterygota</taxon>
        <taxon>Neoptera</taxon>
        <taxon>Endopterygota</taxon>
        <taxon>Hymenoptera</taxon>
        <taxon>Apocrita</taxon>
        <taxon>Aculeata</taxon>
        <taxon>Apoidea</taxon>
        <taxon>Anthophila</taxon>
        <taxon>Apidae</taxon>
        <taxon>Melipona</taxon>
    </lineage>
</organism>
<name>A0A0M8ZWE6_9HYME</name>
<dbReference type="AlphaFoldDB" id="A0A0M8ZWE6"/>
<accession>A0A0M8ZWE6</accession>
<reference evidence="1 2" key="1">
    <citation type="submission" date="2015-07" db="EMBL/GenBank/DDBJ databases">
        <title>The genome of Melipona quadrifasciata.</title>
        <authorList>
            <person name="Pan H."/>
            <person name="Kapheim K."/>
        </authorList>
    </citation>
    <scope>NUCLEOTIDE SEQUENCE [LARGE SCALE GENOMIC DNA]</scope>
    <source>
        <strain evidence="1">0111107301</strain>
        <tissue evidence="1">Whole body</tissue>
    </source>
</reference>
<sequence>VCLDRTTEHPRSMSVHTTFKPQLSHNLSFSPVNLTNFPRLFYVHLYNLCTDSRFVHTRGEEMILLKIF</sequence>
<feature type="non-terminal residue" evidence="1">
    <location>
        <position position="1"/>
    </location>
</feature>
<protein>
    <submittedName>
        <fullName evidence="1">Uncharacterized protein</fullName>
    </submittedName>
</protein>
<evidence type="ECO:0000313" key="2">
    <source>
        <dbReference type="Proteomes" id="UP000053105"/>
    </source>
</evidence>